<evidence type="ECO:0000313" key="9">
    <source>
        <dbReference type="WBParaSite" id="BPAG_0000178301-mRNA-1"/>
    </source>
</evidence>
<dbReference type="PANTHER" id="PTHR24064">
    <property type="entry name" value="SOLUTE CARRIER FAMILY 22 MEMBER"/>
    <property type="match status" value="1"/>
</dbReference>
<dbReference type="AlphaFoldDB" id="A0A0N4T0W8"/>
<dbReference type="PROSITE" id="PS50850">
    <property type="entry name" value="MFS"/>
    <property type="match status" value="1"/>
</dbReference>
<dbReference type="InterPro" id="IPR036259">
    <property type="entry name" value="MFS_trans_sf"/>
</dbReference>
<evidence type="ECO:0000313" key="7">
    <source>
        <dbReference type="EMBL" id="VDN82950.1"/>
    </source>
</evidence>
<feature type="transmembrane region" description="Helical" evidence="5">
    <location>
        <begin position="218"/>
        <end position="239"/>
    </location>
</feature>
<dbReference type="EMBL" id="UZAD01000168">
    <property type="protein sequence ID" value="VDN82950.1"/>
    <property type="molecule type" value="Genomic_DNA"/>
</dbReference>
<evidence type="ECO:0000256" key="1">
    <source>
        <dbReference type="ARBA" id="ARBA00004141"/>
    </source>
</evidence>
<keyword evidence="2 5" id="KW-0812">Transmembrane</keyword>
<evidence type="ECO:0000256" key="3">
    <source>
        <dbReference type="ARBA" id="ARBA00022989"/>
    </source>
</evidence>
<evidence type="ECO:0000256" key="5">
    <source>
        <dbReference type="SAM" id="Phobius"/>
    </source>
</evidence>
<feature type="transmembrane region" description="Helical" evidence="5">
    <location>
        <begin position="479"/>
        <end position="502"/>
    </location>
</feature>
<accession>A0A0N4T0W8</accession>
<proteinExistence type="predicted"/>
<protein>
    <submittedName>
        <fullName evidence="9">MFS domain-containing protein</fullName>
    </submittedName>
</protein>
<dbReference type="SUPFAM" id="SSF103473">
    <property type="entry name" value="MFS general substrate transporter"/>
    <property type="match status" value="1"/>
</dbReference>
<dbReference type="InterPro" id="IPR005828">
    <property type="entry name" value="MFS_sugar_transport-like"/>
</dbReference>
<feature type="transmembrane region" description="Helical" evidence="5">
    <location>
        <begin position="514"/>
        <end position="533"/>
    </location>
</feature>
<dbReference type="Pfam" id="PF00083">
    <property type="entry name" value="Sugar_tr"/>
    <property type="match status" value="1"/>
</dbReference>
<keyword evidence="8" id="KW-1185">Reference proteome</keyword>
<dbReference type="STRING" id="6280.A0A0N4T0W8"/>
<keyword evidence="4 5" id="KW-0472">Membrane</keyword>
<dbReference type="InterPro" id="IPR005829">
    <property type="entry name" value="Sugar_transporter_CS"/>
</dbReference>
<dbReference type="GO" id="GO:0016020">
    <property type="term" value="C:membrane"/>
    <property type="evidence" value="ECO:0007669"/>
    <property type="project" value="UniProtKB-SubCell"/>
</dbReference>
<organism evidence="9">
    <name type="scientific">Brugia pahangi</name>
    <name type="common">Filarial nematode worm</name>
    <dbReference type="NCBI Taxonomy" id="6280"/>
    <lineage>
        <taxon>Eukaryota</taxon>
        <taxon>Metazoa</taxon>
        <taxon>Ecdysozoa</taxon>
        <taxon>Nematoda</taxon>
        <taxon>Chromadorea</taxon>
        <taxon>Rhabditida</taxon>
        <taxon>Spirurina</taxon>
        <taxon>Spiruromorpha</taxon>
        <taxon>Filarioidea</taxon>
        <taxon>Onchocercidae</taxon>
        <taxon>Brugia</taxon>
    </lineage>
</organism>
<comment type="subcellular location">
    <subcellularLocation>
        <location evidence="1">Membrane</location>
        <topology evidence="1">Multi-pass membrane protein</topology>
    </subcellularLocation>
</comment>
<dbReference type="WBParaSite" id="BPAG_0000178301-mRNA-1">
    <property type="protein sequence ID" value="BPAG_0000178301-mRNA-1"/>
    <property type="gene ID" value="BPAG_0000178301"/>
</dbReference>
<evidence type="ECO:0000259" key="6">
    <source>
        <dbReference type="PROSITE" id="PS50850"/>
    </source>
</evidence>
<dbReference type="GO" id="GO:0022857">
    <property type="term" value="F:transmembrane transporter activity"/>
    <property type="evidence" value="ECO:0007669"/>
    <property type="project" value="InterPro"/>
</dbReference>
<feature type="transmembrane region" description="Helical" evidence="5">
    <location>
        <begin position="368"/>
        <end position="388"/>
    </location>
</feature>
<dbReference type="PROSITE" id="PS00216">
    <property type="entry name" value="SUGAR_TRANSPORT_1"/>
    <property type="match status" value="1"/>
</dbReference>
<feature type="transmembrane region" description="Helical" evidence="5">
    <location>
        <begin position="442"/>
        <end position="467"/>
    </location>
</feature>
<sequence length="582" mass="65657">MSRAVHPSSGVITIGGKSESKDESFKLSDLQSCRKYVAFLTVVYFLMVLTQVCNLLFMTFAGQTFPLLFEIYRKPTIKDFCSKQYPEYIATKNCSSTGSCWVFINESKVLCTTSHYDFISIRNDFEVPVEYVKLGTTLQNVGLMIGAIVAGNLADIYGRKKVLFIGTTGMMISLLATSFAPSFVIFTFLRFFDMLFTGGKHCVSNPYFMENLPDKHRMWIATVVTYSPNYIILSGIAYFCNDWKTLSRVAAGLTVLPLLMIPYLKDTPRWLIRKGRSKKAVEAAIYIERWDKKVSPDKAKHISYIIAKSVEEEIEKSSKPNLNYYFYHLFTDRKLGSYTIVFAISLFSTSFISYGIAYNMDALAGTVYMNVVILGVARYSINVIAAILEFTVERVGRRLLHCVSAGFIVVMMGVVSIIYLFTWHQIEEYKAIIEAGGQGDPLIHAIVTFTRYSSLLAAAMCTELFVLNSVQPTELFPTPIRGAGIAFIQTFNRLGTIISPLIFIPSKHWPPAPFFLMLITSLADFLLYFFIIPETRGKKLPDRMPGEELEKEELTSRKPAVCATTNFPPLKNIHTIKLNASY</sequence>
<dbReference type="Proteomes" id="UP000278627">
    <property type="component" value="Unassembled WGS sequence"/>
</dbReference>
<feature type="transmembrane region" description="Helical" evidence="5">
    <location>
        <begin position="400"/>
        <end position="422"/>
    </location>
</feature>
<feature type="domain" description="Major facilitator superfamily (MFS) profile" evidence="6">
    <location>
        <begin position="54"/>
        <end position="536"/>
    </location>
</feature>
<keyword evidence="3 5" id="KW-1133">Transmembrane helix</keyword>
<reference evidence="9" key="1">
    <citation type="submission" date="2017-02" db="UniProtKB">
        <authorList>
            <consortium name="WormBaseParasite"/>
        </authorList>
    </citation>
    <scope>IDENTIFICATION</scope>
</reference>
<dbReference type="Gene3D" id="1.20.1250.20">
    <property type="entry name" value="MFS general substrate transporter like domains"/>
    <property type="match status" value="1"/>
</dbReference>
<evidence type="ECO:0000256" key="2">
    <source>
        <dbReference type="ARBA" id="ARBA00022692"/>
    </source>
</evidence>
<reference evidence="7 8" key="2">
    <citation type="submission" date="2018-11" db="EMBL/GenBank/DDBJ databases">
        <authorList>
            <consortium name="Pathogen Informatics"/>
        </authorList>
    </citation>
    <scope>NUCLEOTIDE SEQUENCE [LARGE SCALE GENOMIC DNA]</scope>
</reference>
<dbReference type="InterPro" id="IPR020846">
    <property type="entry name" value="MFS_dom"/>
</dbReference>
<evidence type="ECO:0000256" key="4">
    <source>
        <dbReference type="ARBA" id="ARBA00023136"/>
    </source>
</evidence>
<feature type="transmembrane region" description="Helical" evidence="5">
    <location>
        <begin position="335"/>
        <end position="356"/>
    </location>
</feature>
<name>A0A0N4T0W8_BRUPA</name>
<feature type="transmembrane region" description="Helical" evidence="5">
    <location>
        <begin position="162"/>
        <end position="189"/>
    </location>
</feature>
<gene>
    <name evidence="7" type="ORF">BPAG_LOCUS1764</name>
</gene>
<evidence type="ECO:0000313" key="8">
    <source>
        <dbReference type="Proteomes" id="UP000278627"/>
    </source>
</evidence>
<feature type="transmembrane region" description="Helical" evidence="5">
    <location>
        <begin position="36"/>
        <end position="60"/>
    </location>
</feature>